<proteinExistence type="predicted"/>
<protein>
    <recommendedName>
        <fullName evidence="1">CRA domain-containing protein</fullName>
    </recommendedName>
</protein>
<gene>
    <name evidence="2" type="ORF">H920_14586</name>
</gene>
<evidence type="ECO:0000259" key="1">
    <source>
        <dbReference type="SMART" id="SM00757"/>
    </source>
</evidence>
<reference evidence="2 3" key="1">
    <citation type="submission" date="2013-11" db="EMBL/GenBank/DDBJ databases">
        <title>The Damaraland mole rat (Fukomys damarensis) genome and evolution of African mole rats.</title>
        <authorList>
            <person name="Gladyshev V.N."/>
            <person name="Fang X."/>
        </authorList>
    </citation>
    <scope>NUCLEOTIDE SEQUENCE [LARGE SCALE GENOMIC DNA]</scope>
    <source>
        <tissue evidence="2">Liver</tissue>
    </source>
</reference>
<dbReference type="InterPro" id="IPR024964">
    <property type="entry name" value="CTLH/CRA"/>
</dbReference>
<sequence length="130" mass="13895">MILKGQIQEAITLINNLLPELLSGHNPVSSAVTAATATAFGQAETKAALEFAETQFAEQGEESNECLTETESTLALPAFDSPEESSSGDLLHMMQRQKVWSEVNDAVLDCENRESTPKLATAETAPLGSE</sequence>
<accession>A0A091CZ25</accession>
<dbReference type="EMBL" id="KN123669">
    <property type="protein sequence ID" value="KFO23987.1"/>
    <property type="molecule type" value="Genomic_DNA"/>
</dbReference>
<evidence type="ECO:0000313" key="3">
    <source>
        <dbReference type="Proteomes" id="UP000028990"/>
    </source>
</evidence>
<dbReference type="Pfam" id="PF10607">
    <property type="entry name" value="CTLH"/>
    <property type="match status" value="1"/>
</dbReference>
<evidence type="ECO:0000313" key="2">
    <source>
        <dbReference type="EMBL" id="KFO23987.1"/>
    </source>
</evidence>
<dbReference type="AlphaFoldDB" id="A0A091CZ25"/>
<dbReference type="InterPro" id="IPR013144">
    <property type="entry name" value="CRA_dom"/>
</dbReference>
<feature type="domain" description="CRA" evidence="1">
    <location>
        <begin position="43"/>
        <end position="126"/>
    </location>
</feature>
<dbReference type="SMART" id="SM00757">
    <property type="entry name" value="CRA"/>
    <property type="match status" value="1"/>
</dbReference>
<dbReference type="Proteomes" id="UP000028990">
    <property type="component" value="Unassembled WGS sequence"/>
</dbReference>
<name>A0A091CZ25_FUKDA</name>
<keyword evidence="3" id="KW-1185">Reference proteome</keyword>
<organism evidence="2 3">
    <name type="scientific">Fukomys damarensis</name>
    <name type="common">Damaraland mole rat</name>
    <name type="synonym">Cryptomys damarensis</name>
    <dbReference type="NCBI Taxonomy" id="885580"/>
    <lineage>
        <taxon>Eukaryota</taxon>
        <taxon>Metazoa</taxon>
        <taxon>Chordata</taxon>
        <taxon>Craniata</taxon>
        <taxon>Vertebrata</taxon>
        <taxon>Euteleostomi</taxon>
        <taxon>Mammalia</taxon>
        <taxon>Eutheria</taxon>
        <taxon>Euarchontoglires</taxon>
        <taxon>Glires</taxon>
        <taxon>Rodentia</taxon>
        <taxon>Hystricomorpha</taxon>
        <taxon>Bathyergidae</taxon>
        <taxon>Fukomys</taxon>
    </lineage>
</organism>